<feature type="short sequence motif" description="DGA/G" evidence="6">
    <location>
        <begin position="240"/>
        <end position="242"/>
    </location>
</feature>
<dbReference type="GO" id="GO:0047372">
    <property type="term" value="F:monoacylglycerol lipase activity"/>
    <property type="evidence" value="ECO:0007669"/>
    <property type="project" value="TreeGrafter"/>
</dbReference>
<evidence type="ECO:0000256" key="3">
    <source>
        <dbReference type="ARBA" id="ARBA00022821"/>
    </source>
</evidence>
<dbReference type="Gene3D" id="3.40.1090.10">
    <property type="entry name" value="Cytosolic phospholipase A2 catalytic domain"/>
    <property type="match status" value="1"/>
</dbReference>
<keyword evidence="8" id="KW-0732">Signal</keyword>
<keyword evidence="3" id="KW-0611">Plant defense</keyword>
<feature type="short sequence motif" description="GXSXG" evidence="6">
    <location>
        <begin position="79"/>
        <end position="83"/>
    </location>
</feature>
<comment type="similarity">
    <text evidence="1 7">Belongs to the patatin family.</text>
</comment>
<dbReference type="FunFam" id="3.40.1090.10:FF:000005">
    <property type="entry name" value="Patatin"/>
    <property type="match status" value="1"/>
</dbReference>
<dbReference type="InterPro" id="IPR016035">
    <property type="entry name" value="Acyl_Trfase/lysoPLipase"/>
</dbReference>
<dbReference type="SUPFAM" id="SSF52151">
    <property type="entry name" value="FabD/lysophospholipase-like"/>
    <property type="match status" value="1"/>
</dbReference>
<dbReference type="AlphaFoldDB" id="A0AAW2P5L6"/>
<keyword evidence="2 6" id="KW-0378">Hydrolase</keyword>
<dbReference type="EC" id="3.1.1.-" evidence="7"/>
<organism evidence="10">
    <name type="scientific">Sesamum radiatum</name>
    <name type="common">Black benniseed</name>
    <dbReference type="NCBI Taxonomy" id="300843"/>
    <lineage>
        <taxon>Eukaryota</taxon>
        <taxon>Viridiplantae</taxon>
        <taxon>Streptophyta</taxon>
        <taxon>Embryophyta</taxon>
        <taxon>Tracheophyta</taxon>
        <taxon>Spermatophyta</taxon>
        <taxon>Magnoliopsida</taxon>
        <taxon>eudicotyledons</taxon>
        <taxon>Gunneridae</taxon>
        <taxon>Pentapetalae</taxon>
        <taxon>asterids</taxon>
        <taxon>lamiids</taxon>
        <taxon>Lamiales</taxon>
        <taxon>Pedaliaceae</taxon>
        <taxon>Sesamum</taxon>
    </lineage>
</organism>
<protein>
    <recommendedName>
        <fullName evidence="7">Patatin</fullName>
        <ecNumber evidence="7">3.1.1.-</ecNumber>
    </recommendedName>
</protein>
<dbReference type="PROSITE" id="PS51635">
    <property type="entry name" value="PNPLA"/>
    <property type="match status" value="1"/>
</dbReference>
<evidence type="ECO:0000256" key="8">
    <source>
        <dbReference type="SAM" id="SignalP"/>
    </source>
</evidence>
<evidence type="ECO:0000313" key="10">
    <source>
        <dbReference type="EMBL" id="KAL0350628.1"/>
    </source>
</evidence>
<feature type="short sequence motif" description="GXGXXG" evidence="6">
    <location>
        <begin position="41"/>
        <end position="46"/>
    </location>
</feature>
<gene>
    <name evidence="10" type="ORF">Sradi_4212000</name>
</gene>
<evidence type="ECO:0000256" key="2">
    <source>
        <dbReference type="ARBA" id="ARBA00022801"/>
    </source>
</evidence>
<evidence type="ECO:0000256" key="4">
    <source>
        <dbReference type="ARBA" id="ARBA00022963"/>
    </source>
</evidence>
<evidence type="ECO:0000259" key="9">
    <source>
        <dbReference type="PROSITE" id="PS51635"/>
    </source>
</evidence>
<evidence type="ECO:0000256" key="1">
    <source>
        <dbReference type="ARBA" id="ARBA00010240"/>
    </source>
</evidence>
<evidence type="ECO:0000256" key="6">
    <source>
        <dbReference type="PROSITE-ProRule" id="PRU01161"/>
    </source>
</evidence>
<dbReference type="EMBL" id="JACGWJ010000018">
    <property type="protein sequence ID" value="KAL0350628.1"/>
    <property type="molecule type" value="Genomic_DNA"/>
</dbReference>
<feature type="signal peptide" evidence="8">
    <location>
        <begin position="1"/>
        <end position="27"/>
    </location>
</feature>
<comment type="function">
    <text evidence="7">Lipolytic acyl hydrolase (LAH).</text>
</comment>
<keyword evidence="5 6" id="KW-0443">Lipid metabolism</keyword>
<dbReference type="InterPro" id="IPR002641">
    <property type="entry name" value="PNPLA_dom"/>
</dbReference>
<reference evidence="10" key="2">
    <citation type="journal article" date="2024" name="Plant">
        <title>Genomic evolution and insights into agronomic trait innovations of Sesamum species.</title>
        <authorList>
            <person name="Miao H."/>
            <person name="Wang L."/>
            <person name="Qu L."/>
            <person name="Liu H."/>
            <person name="Sun Y."/>
            <person name="Le M."/>
            <person name="Wang Q."/>
            <person name="Wei S."/>
            <person name="Zheng Y."/>
            <person name="Lin W."/>
            <person name="Duan Y."/>
            <person name="Cao H."/>
            <person name="Xiong S."/>
            <person name="Wang X."/>
            <person name="Wei L."/>
            <person name="Li C."/>
            <person name="Ma Q."/>
            <person name="Ju M."/>
            <person name="Zhao R."/>
            <person name="Li G."/>
            <person name="Mu C."/>
            <person name="Tian Q."/>
            <person name="Mei H."/>
            <person name="Zhang T."/>
            <person name="Gao T."/>
            <person name="Zhang H."/>
        </authorList>
    </citation>
    <scope>NUCLEOTIDE SEQUENCE</scope>
    <source>
        <strain evidence="10">G02</strain>
    </source>
</reference>
<dbReference type="GO" id="GO:0004620">
    <property type="term" value="F:phospholipase activity"/>
    <property type="evidence" value="ECO:0007669"/>
    <property type="project" value="TreeGrafter"/>
</dbReference>
<evidence type="ECO:0000256" key="5">
    <source>
        <dbReference type="ARBA" id="ARBA00023098"/>
    </source>
</evidence>
<dbReference type="GO" id="GO:0006952">
    <property type="term" value="P:defense response"/>
    <property type="evidence" value="ECO:0007669"/>
    <property type="project" value="UniProtKB-KW"/>
</dbReference>
<feature type="domain" description="PNPLA" evidence="9">
    <location>
        <begin position="37"/>
        <end position="253"/>
    </location>
</feature>
<sequence>MERRAVFLAMNLLAALQFLLLPMLSNAQTKGRMATVLSIDGGGIRGIIPGTILAHLESKLQEIDGPNARIADYFDLIAGTSTGGLLTSMLAVPGNDNRPIFPAKNITRFYFEHSPKSSQLVGSTDHKYCIFISRANFVNIIANLLGGPKYDGIYLKSLIRKLLRNVTVSQTLTNVVIPTFDLKHLQPIIFTTKEGKADVSKNALMSDICLGTSAAPTFLPPHFFETKDAKGRRRTFDLIDGGVAANNPTLMAIAQISREILRGNFELMDMKPMDSNRMLVLSLGTGTPKQEEKYNAKEAANWGLLSWLYYKGYTPVLDIYGGASSDIVDIHVSTFFQSLGNEKNYLRIEEDKLFGETASVDISTTENMQRLAHIGKMLLKKQVSRVNLDTGRLEPVKGEGTNEQALARFAKLLADEKKSRTKVVPHN</sequence>
<dbReference type="GO" id="GO:0016042">
    <property type="term" value="P:lipid catabolic process"/>
    <property type="evidence" value="ECO:0007669"/>
    <property type="project" value="UniProtKB-UniRule"/>
</dbReference>
<comment type="domain">
    <text evidence="7">The nitrogen atoms of the two glycine residues in the GGXR motif define the oxyanion hole, and stabilize the oxyanion that forms during the nucleophilic attack by the catalytic serine during substrate cleavage.</text>
</comment>
<feature type="active site" description="Nucleophile" evidence="6">
    <location>
        <position position="81"/>
    </location>
</feature>
<dbReference type="PANTHER" id="PTHR32176">
    <property type="entry name" value="XYLOSE ISOMERASE"/>
    <property type="match status" value="1"/>
</dbReference>
<proteinExistence type="inferred from homology"/>
<feature type="chain" id="PRO_5043520191" description="Patatin" evidence="8">
    <location>
        <begin position="28"/>
        <end position="427"/>
    </location>
</feature>
<feature type="active site" description="Proton acceptor" evidence="6">
    <location>
        <position position="240"/>
    </location>
</feature>
<reference evidence="10" key="1">
    <citation type="submission" date="2020-06" db="EMBL/GenBank/DDBJ databases">
        <authorList>
            <person name="Li T."/>
            <person name="Hu X."/>
            <person name="Zhang T."/>
            <person name="Song X."/>
            <person name="Zhang H."/>
            <person name="Dai N."/>
            <person name="Sheng W."/>
            <person name="Hou X."/>
            <person name="Wei L."/>
        </authorList>
    </citation>
    <scope>NUCLEOTIDE SEQUENCE</scope>
    <source>
        <strain evidence="10">G02</strain>
        <tissue evidence="10">Leaf</tissue>
    </source>
</reference>
<accession>A0AAW2P5L6</accession>
<evidence type="ECO:0000256" key="7">
    <source>
        <dbReference type="RuleBase" id="RU361262"/>
    </source>
</evidence>
<dbReference type="Pfam" id="PF01734">
    <property type="entry name" value="Patatin"/>
    <property type="match status" value="1"/>
</dbReference>
<keyword evidence="4 6" id="KW-0442">Lipid degradation</keyword>
<comment type="caution">
    <text evidence="10">The sequence shown here is derived from an EMBL/GenBank/DDBJ whole genome shotgun (WGS) entry which is preliminary data.</text>
</comment>
<name>A0AAW2P5L6_SESRA</name>
<dbReference type="PANTHER" id="PTHR32176:SF99">
    <property type="entry name" value="PATATIN"/>
    <property type="match status" value="1"/>
</dbReference>